<dbReference type="EMBL" id="CBXF010000088">
    <property type="protein sequence ID" value="CDL83290.1"/>
    <property type="molecule type" value="Genomic_DNA"/>
</dbReference>
<gene>
    <name evidence="1" type="ORF">XSR1_30144</name>
</gene>
<comment type="caution">
    <text evidence="1">The sequence shown here is derived from an EMBL/GenBank/DDBJ whole genome shotgun (WGS) entry which is preliminary data.</text>
</comment>
<proteinExistence type="predicted"/>
<evidence type="ECO:0000313" key="2">
    <source>
        <dbReference type="Proteomes" id="UP000019202"/>
    </source>
</evidence>
<protein>
    <submittedName>
        <fullName evidence="1">Uncharacterized protein</fullName>
    </submittedName>
</protein>
<evidence type="ECO:0000313" key="1">
    <source>
        <dbReference type="EMBL" id="CDL83290.1"/>
    </source>
</evidence>
<sequence length="39" mass="4189">MVATFHRDPDIPWFATDSVSTGFILGTTNDNTSGIMTGN</sequence>
<accession>W1J1E9</accession>
<organism evidence="1 2">
    <name type="scientific">Xenorhabdus szentirmaii DSM 16338</name>
    <dbReference type="NCBI Taxonomy" id="1427518"/>
    <lineage>
        <taxon>Bacteria</taxon>
        <taxon>Pseudomonadati</taxon>
        <taxon>Pseudomonadota</taxon>
        <taxon>Gammaproteobacteria</taxon>
        <taxon>Enterobacterales</taxon>
        <taxon>Morganellaceae</taxon>
        <taxon>Xenorhabdus</taxon>
    </lineage>
</organism>
<dbReference type="Proteomes" id="UP000019202">
    <property type="component" value="Unassembled WGS sequence"/>
</dbReference>
<dbReference type="STRING" id="1427518.XSR1_30144"/>
<keyword evidence="2" id="KW-1185">Reference proteome</keyword>
<name>W1J1E9_9GAMM</name>
<reference evidence="1" key="1">
    <citation type="submission" date="2013-11" db="EMBL/GenBank/DDBJ databases">
        <title>Draft genome sequence and annotation of the entomopathogenic bacteria, Xenorhabdus cabanillasi strain JM26 and Xenorhabdus szentirmai strain DSM 16338.</title>
        <authorList>
            <person name="Gualtieri M."/>
            <person name="Ogier J.C."/>
            <person name="Pages S."/>
            <person name="Givaudan A."/>
            <person name="Gaudriault S."/>
        </authorList>
    </citation>
    <scope>NUCLEOTIDE SEQUENCE [LARGE SCALE GENOMIC DNA]</scope>
    <source>
        <strain evidence="1">DSM 16338</strain>
    </source>
</reference>
<dbReference type="AlphaFoldDB" id="W1J1E9"/>